<protein>
    <submittedName>
        <fullName evidence="2">Uncharacterized protein</fullName>
    </submittedName>
</protein>
<feature type="transmembrane region" description="Helical" evidence="1">
    <location>
        <begin position="106"/>
        <end position="126"/>
    </location>
</feature>
<evidence type="ECO:0000313" key="3">
    <source>
        <dbReference type="Proteomes" id="UP000320876"/>
    </source>
</evidence>
<gene>
    <name evidence="2" type="ORF">FB471_1537</name>
</gene>
<dbReference type="EMBL" id="VFML01000001">
    <property type="protein sequence ID" value="TQJ01821.1"/>
    <property type="molecule type" value="Genomic_DNA"/>
</dbReference>
<reference evidence="2 3" key="1">
    <citation type="submission" date="2019-06" db="EMBL/GenBank/DDBJ databases">
        <title>Sequencing the genomes of 1000 actinobacteria strains.</title>
        <authorList>
            <person name="Klenk H.-P."/>
        </authorList>
    </citation>
    <scope>NUCLEOTIDE SEQUENCE [LARGE SCALE GENOMIC DNA]</scope>
    <source>
        <strain evidence="2 3">DSM 45679</strain>
    </source>
</reference>
<name>A0A542DFM2_AMYCI</name>
<keyword evidence="1" id="KW-0472">Membrane</keyword>
<dbReference type="AlphaFoldDB" id="A0A542DFM2"/>
<feature type="transmembrane region" description="Helical" evidence="1">
    <location>
        <begin position="25"/>
        <end position="50"/>
    </location>
</feature>
<feature type="transmembrane region" description="Helical" evidence="1">
    <location>
        <begin position="62"/>
        <end position="94"/>
    </location>
</feature>
<organism evidence="2 3">
    <name type="scientific">Amycolatopsis cihanbeyliensis</name>
    <dbReference type="NCBI Taxonomy" id="1128664"/>
    <lineage>
        <taxon>Bacteria</taxon>
        <taxon>Bacillati</taxon>
        <taxon>Actinomycetota</taxon>
        <taxon>Actinomycetes</taxon>
        <taxon>Pseudonocardiales</taxon>
        <taxon>Pseudonocardiaceae</taxon>
        <taxon>Amycolatopsis</taxon>
    </lineage>
</organism>
<evidence type="ECO:0000256" key="1">
    <source>
        <dbReference type="SAM" id="Phobius"/>
    </source>
</evidence>
<keyword evidence="3" id="KW-1185">Reference proteome</keyword>
<dbReference type="Proteomes" id="UP000320876">
    <property type="component" value="Unassembled WGS sequence"/>
</dbReference>
<proteinExistence type="predicted"/>
<keyword evidence="1" id="KW-0812">Transmembrane</keyword>
<dbReference type="RefSeq" id="WP_246076287.1">
    <property type="nucleotide sequence ID" value="NZ_VFML01000001.1"/>
</dbReference>
<comment type="caution">
    <text evidence="2">The sequence shown here is derived from an EMBL/GenBank/DDBJ whole genome shotgun (WGS) entry which is preliminary data.</text>
</comment>
<keyword evidence="1" id="KW-1133">Transmembrane helix</keyword>
<sequence length="144" mass="14992">MQTPITENTDNTDVTADAVRPRRGLAIASLSISSVGLVLALSTWGAWLLVLPWMPETTPHSLVTIVFALVLGALWFAVLPAGTLAVIFGMIAGARLRGGENLARGGTYLGLLAIAVALAGAVAFMMSASSWSWPGPGAYDALFH</sequence>
<accession>A0A542DFM2</accession>
<evidence type="ECO:0000313" key="2">
    <source>
        <dbReference type="EMBL" id="TQJ01821.1"/>
    </source>
</evidence>